<proteinExistence type="predicted"/>
<dbReference type="AlphaFoldDB" id="F5RFI7"/>
<evidence type="ECO:0000256" key="5">
    <source>
        <dbReference type="ARBA" id="ARBA00022679"/>
    </source>
</evidence>
<dbReference type="SMART" id="SM00304">
    <property type="entry name" value="HAMP"/>
    <property type="match status" value="1"/>
</dbReference>
<evidence type="ECO:0000256" key="3">
    <source>
        <dbReference type="ARBA" id="ARBA00012438"/>
    </source>
</evidence>
<keyword evidence="11" id="KW-0472">Membrane</keyword>
<dbReference type="CDD" id="cd00082">
    <property type="entry name" value="HisKA"/>
    <property type="match status" value="1"/>
</dbReference>
<feature type="transmembrane region" description="Helical" evidence="11">
    <location>
        <begin position="32"/>
        <end position="55"/>
    </location>
</feature>
<dbReference type="RefSeq" id="WP_008063216.1">
    <property type="nucleotide sequence ID" value="NZ_AFHG01000053.1"/>
</dbReference>
<dbReference type="Gene3D" id="3.30.450.20">
    <property type="entry name" value="PAS domain"/>
    <property type="match status" value="1"/>
</dbReference>
<name>F5RFI7_METUF</name>
<evidence type="ECO:0000256" key="11">
    <source>
        <dbReference type="SAM" id="Phobius"/>
    </source>
</evidence>
<dbReference type="InterPro" id="IPR035965">
    <property type="entry name" value="PAS-like_dom_sf"/>
</dbReference>
<dbReference type="Gene3D" id="3.30.565.10">
    <property type="entry name" value="Histidine kinase-like ATPase, C-terminal domain"/>
    <property type="match status" value="1"/>
</dbReference>
<dbReference type="InterPro" id="IPR003661">
    <property type="entry name" value="HisK_dim/P_dom"/>
</dbReference>
<keyword evidence="10" id="KW-0175">Coiled coil</keyword>
<comment type="subcellular location">
    <subcellularLocation>
        <location evidence="2">Membrane</location>
    </subcellularLocation>
</comment>
<dbReference type="SUPFAM" id="SSF47384">
    <property type="entry name" value="Homodimeric domain of signal transducing histidine kinase"/>
    <property type="match status" value="1"/>
</dbReference>
<evidence type="ECO:0000256" key="2">
    <source>
        <dbReference type="ARBA" id="ARBA00004370"/>
    </source>
</evidence>
<keyword evidence="9" id="KW-0902">Two-component regulatory system</keyword>
<dbReference type="InterPro" id="IPR017232">
    <property type="entry name" value="NtrY"/>
</dbReference>
<feature type="coiled-coil region" evidence="10">
    <location>
        <begin position="331"/>
        <end position="362"/>
    </location>
</feature>
<dbReference type="EMBL" id="AFHG01000053">
    <property type="protein sequence ID" value="EGK70843.1"/>
    <property type="molecule type" value="Genomic_DNA"/>
</dbReference>
<evidence type="ECO:0000256" key="8">
    <source>
        <dbReference type="ARBA" id="ARBA00022840"/>
    </source>
</evidence>
<feature type="transmembrane region" description="Helical" evidence="11">
    <location>
        <begin position="75"/>
        <end position="98"/>
    </location>
</feature>
<evidence type="ECO:0000259" key="12">
    <source>
        <dbReference type="PROSITE" id="PS50109"/>
    </source>
</evidence>
<dbReference type="InterPro" id="IPR004358">
    <property type="entry name" value="Sig_transdc_His_kin-like_C"/>
</dbReference>
<protein>
    <recommendedName>
        <fullName evidence="3">histidine kinase</fullName>
        <ecNumber evidence="3">2.7.13.3</ecNumber>
    </recommendedName>
</protein>
<dbReference type="Pfam" id="PF00672">
    <property type="entry name" value="HAMP"/>
    <property type="match status" value="1"/>
</dbReference>
<gene>
    <name evidence="14" type="ORF">METUNv1_03068</name>
</gene>
<dbReference type="PROSITE" id="PS50885">
    <property type="entry name" value="HAMP"/>
    <property type="match status" value="1"/>
</dbReference>
<dbReference type="Proteomes" id="UP000005019">
    <property type="component" value="Unassembled WGS sequence"/>
</dbReference>
<dbReference type="SMART" id="SM00387">
    <property type="entry name" value="HATPase_c"/>
    <property type="match status" value="1"/>
</dbReference>
<dbReference type="GO" id="GO:0000155">
    <property type="term" value="F:phosphorelay sensor kinase activity"/>
    <property type="evidence" value="ECO:0007669"/>
    <property type="project" value="InterPro"/>
</dbReference>
<dbReference type="InterPro" id="IPR003660">
    <property type="entry name" value="HAMP_dom"/>
</dbReference>
<keyword evidence="11" id="KW-1133">Transmembrane helix</keyword>
<dbReference type="Gene3D" id="1.10.287.130">
    <property type="match status" value="1"/>
</dbReference>
<dbReference type="PROSITE" id="PS50109">
    <property type="entry name" value="HIS_KIN"/>
    <property type="match status" value="1"/>
</dbReference>
<evidence type="ECO:0000256" key="6">
    <source>
        <dbReference type="ARBA" id="ARBA00022741"/>
    </source>
</evidence>
<dbReference type="PANTHER" id="PTHR43065:SF10">
    <property type="entry name" value="PEROXIDE STRESS-ACTIVATED HISTIDINE KINASE MAK3"/>
    <property type="match status" value="1"/>
</dbReference>
<evidence type="ECO:0000256" key="10">
    <source>
        <dbReference type="SAM" id="Coils"/>
    </source>
</evidence>
<feature type="transmembrane region" description="Helical" evidence="11">
    <location>
        <begin position="273"/>
        <end position="296"/>
    </location>
</feature>
<keyword evidence="5" id="KW-0808">Transferase</keyword>
<feature type="domain" description="HAMP" evidence="13">
    <location>
        <begin position="298"/>
        <end position="350"/>
    </location>
</feature>
<dbReference type="SUPFAM" id="SSF55785">
    <property type="entry name" value="PYP-like sensor domain (PAS domain)"/>
    <property type="match status" value="1"/>
</dbReference>
<accession>F5RFI7</accession>
<organism evidence="14 15">
    <name type="scientific">Methyloversatilis universalis (strain ATCC BAA-1314 / DSM 25237 / JCM 13912 / CCUG 52030 / FAM5)</name>
    <dbReference type="NCBI Taxonomy" id="1000565"/>
    <lineage>
        <taxon>Bacteria</taxon>
        <taxon>Pseudomonadati</taxon>
        <taxon>Pseudomonadota</taxon>
        <taxon>Betaproteobacteria</taxon>
        <taxon>Nitrosomonadales</taxon>
        <taxon>Sterolibacteriaceae</taxon>
        <taxon>Methyloversatilis</taxon>
    </lineage>
</organism>
<dbReference type="PIRSF" id="PIRSF037532">
    <property type="entry name" value="STHK_NtrY"/>
    <property type="match status" value="1"/>
</dbReference>
<evidence type="ECO:0000313" key="15">
    <source>
        <dbReference type="Proteomes" id="UP000005019"/>
    </source>
</evidence>
<dbReference type="PRINTS" id="PR00344">
    <property type="entry name" value="BCTRLSENSOR"/>
</dbReference>
<evidence type="ECO:0000256" key="9">
    <source>
        <dbReference type="ARBA" id="ARBA00023012"/>
    </source>
</evidence>
<sequence>MKVFIIATTAISGVLLLLLSLASENTQLFARNYPLLLGLNITVAIGLIGLVGWLVTQLLREHRAAVFGSRLKLRLFAAFAALAVAPGALIYVLSVSFVSRSVDSWFNVRIEQALEGGLNLGRNTLDYVSADLLEKARAMARELADTPLIRRDARMDVLREQAGAASATLFSSAGRVLSTSSAATRLVPPLPSPSQLRQARQGAGFAAVDTDSGDGLTVRALVFVGSASLASDAPVLQLTQPLPASLAQNAEAVQSAYRDYEELSLARAGLKRIFALTLTLALLLALLSALAVAFVISRRMSAPLSILARGTDAVMQGDFSPIPAVASRDELGTLTQSFRRMTQQLEDARAQAERSRAETEAARTYLEGVLGNLSAGVLAFSPSTKLRAANQGAMAILGDTLDGWETMTLAQWPRHPELRDTIVAAIDEGHESWSRQIDIPDPFGPAKTLLIRGSQLPAAGGGGFVVVFDDITQLISAQRSAAWGEVARRLAHEIKNPLTPIQLSAERLQFKLSDRLDPDGQKMLARATTTIVEQVEAMKNMVNAFRDYARLPAPALAPLDLNHLVDEVLGLYETSAARIERQLATDLPDVAGDAGQLRQVIHNLLQNAQDALAEADTPCIQIQTRRRGGRAELAVRDNGSGFPPQVLARAFEPYVTSKARGTGLGLAIVKKIVDEHEGRIEIENVAPHGAEIRISLPLAA</sequence>
<dbReference type="GO" id="GO:0005524">
    <property type="term" value="F:ATP binding"/>
    <property type="evidence" value="ECO:0007669"/>
    <property type="project" value="UniProtKB-KW"/>
</dbReference>
<dbReference type="OrthoDB" id="9815750at2"/>
<dbReference type="EC" id="2.7.13.3" evidence="3"/>
<keyword evidence="15" id="KW-1185">Reference proteome</keyword>
<dbReference type="Pfam" id="PF02518">
    <property type="entry name" value="HATPase_c"/>
    <property type="match status" value="1"/>
</dbReference>
<evidence type="ECO:0000259" key="13">
    <source>
        <dbReference type="PROSITE" id="PS50885"/>
    </source>
</evidence>
<comment type="caution">
    <text evidence="14">The sequence shown here is derived from an EMBL/GenBank/DDBJ whole genome shotgun (WGS) entry which is preliminary data.</text>
</comment>
<evidence type="ECO:0000256" key="1">
    <source>
        <dbReference type="ARBA" id="ARBA00000085"/>
    </source>
</evidence>
<keyword evidence="6" id="KW-0547">Nucleotide-binding</keyword>
<reference evidence="14 15" key="1">
    <citation type="journal article" date="2011" name="J. Bacteriol.">
        <title>Genome sequence of Methyloversatilis universalis FAM5T, a methylotrophic representative of the order Rhodocyclales.</title>
        <authorList>
            <person name="Kittichotirat W."/>
            <person name="Good N.M."/>
            <person name="Hall R."/>
            <person name="Bringel F."/>
            <person name="Lajus A."/>
            <person name="Medigue C."/>
            <person name="Smalley N.E."/>
            <person name="Beck D."/>
            <person name="Bumgarner R."/>
            <person name="Vuilleumier S."/>
            <person name="Kalyuzhnaya M.G."/>
        </authorList>
    </citation>
    <scope>NUCLEOTIDE SEQUENCE [LARGE SCALE GENOMIC DNA]</scope>
    <source>
        <strain evidence="15">ATCC BAA-1314 / JCM 13912 / FAM5</strain>
    </source>
</reference>
<dbReference type="Gene3D" id="6.10.340.10">
    <property type="match status" value="1"/>
</dbReference>
<dbReference type="InterPro" id="IPR003594">
    <property type="entry name" value="HATPase_dom"/>
</dbReference>
<dbReference type="InterPro" id="IPR005467">
    <property type="entry name" value="His_kinase_dom"/>
</dbReference>
<keyword evidence="11" id="KW-0812">Transmembrane</keyword>
<evidence type="ECO:0000313" key="14">
    <source>
        <dbReference type="EMBL" id="EGK70843.1"/>
    </source>
</evidence>
<dbReference type="GO" id="GO:0016020">
    <property type="term" value="C:membrane"/>
    <property type="evidence" value="ECO:0007669"/>
    <property type="project" value="UniProtKB-SubCell"/>
</dbReference>
<dbReference type="SMART" id="SM00388">
    <property type="entry name" value="HisKA"/>
    <property type="match status" value="1"/>
</dbReference>
<keyword evidence="8" id="KW-0067">ATP-binding</keyword>
<dbReference type="eggNOG" id="COG5000">
    <property type="taxonomic scope" value="Bacteria"/>
</dbReference>
<dbReference type="SUPFAM" id="SSF55874">
    <property type="entry name" value="ATPase domain of HSP90 chaperone/DNA topoisomerase II/histidine kinase"/>
    <property type="match status" value="1"/>
</dbReference>
<feature type="domain" description="Histidine kinase" evidence="12">
    <location>
        <begin position="489"/>
        <end position="700"/>
    </location>
</feature>
<keyword evidence="7 14" id="KW-0418">Kinase</keyword>
<comment type="catalytic activity">
    <reaction evidence="1">
        <text>ATP + protein L-histidine = ADP + protein N-phospho-L-histidine.</text>
        <dbReference type="EC" id="2.7.13.3"/>
    </reaction>
</comment>
<dbReference type="PANTHER" id="PTHR43065">
    <property type="entry name" value="SENSOR HISTIDINE KINASE"/>
    <property type="match status" value="1"/>
</dbReference>
<dbReference type="InterPro" id="IPR036097">
    <property type="entry name" value="HisK_dim/P_sf"/>
</dbReference>
<dbReference type="CDD" id="cd06225">
    <property type="entry name" value="HAMP"/>
    <property type="match status" value="1"/>
</dbReference>
<dbReference type="Pfam" id="PF00512">
    <property type="entry name" value="HisKA"/>
    <property type="match status" value="1"/>
</dbReference>
<evidence type="ECO:0000256" key="7">
    <source>
        <dbReference type="ARBA" id="ARBA00022777"/>
    </source>
</evidence>
<dbReference type="STRING" id="1000565.METUNv1_03068"/>
<dbReference type="InterPro" id="IPR036890">
    <property type="entry name" value="HATPase_C_sf"/>
</dbReference>
<evidence type="ECO:0000256" key="4">
    <source>
        <dbReference type="ARBA" id="ARBA00022553"/>
    </source>
</evidence>
<dbReference type="SUPFAM" id="SSF158472">
    <property type="entry name" value="HAMP domain-like"/>
    <property type="match status" value="1"/>
</dbReference>
<keyword evidence="4" id="KW-0597">Phosphoprotein</keyword>